<sequence>MHYKEAIRISPTFADAYSNMGNTLKEMQDVQGALQCYTRAIQINPAFADAHSNLASIHK</sequence>
<dbReference type="PANTHER" id="PTHR44366:SF1">
    <property type="entry name" value="UDP-N-ACETYLGLUCOSAMINE--PEPTIDE N-ACETYLGLUCOSAMINYLTRANSFERASE 110 KDA SUBUNIT"/>
    <property type="match status" value="1"/>
</dbReference>
<dbReference type="InterPro" id="IPR037919">
    <property type="entry name" value="OGT"/>
</dbReference>
<dbReference type="InterPro" id="IPR019734">
    <property type="entry name" value="TPR_rpt"/>
</dbReference>
<dbReference type="Gene3D" id="1.25.40.10">
    <property type="entry name" value="Tetratricopeptide repeat domain"/>
    <property type="match status" value="1"/>
</dbReference>
<dbReference type="SMART" id="SM00028">
    <property type="entry name" value="TPR"/>
    <property type="match status" value="1"/>
</dbReference>
<keyword evidence="1" id="KW-0802">TPR repeat</keyword>
<dbReference type="InterPro" id="IPR011990">
    <property type="entry name" value="TPR-like_helical_dom_sf"/>
</dbReference>
<dbReference type="PROSITE" id="PS50293">
    <property type="entry name" value="TPR_REGION"/>
    <property type="match status" value="1"/>
</dbReference>
<feature type="non-terminal residue" evidence="2">
    <location>
        <position position="59"/>
    </location>
</feature>
<organism evidence="2 3">
    <name type="scientific">Aquarana catesbeiana</name>
    <name type="common">American bullfrog</name>
    <name type="synonym">Rana catesbeiana</name>
    <dbReference type="NCBI Taxonomy" id="8400"/>
    <lineage>
        <taxon>Eukaryota</taxon>
        <taxon>Metazoa</taxon>
        <taxon>Chordata</taxon>
        <taxon>Craniata</taxon>
        <taxon>Vertebrata</taxon>
        <taxon>Euteleostomi</taxon>
        <taxon>Amphibia</taxon>
        <taxon>Batrachia</taxon>
        <taxon>Anura</taxon>
        <taxon>Neobatrachia</taxon>
        <taxon>Ranoidea</taxon>
        <taxon>Ranidae</taxon>
        <taxon>Aquarana</taxon>
    </lineage>
</organism>
<dbReference type="GO" id="GO:0006493">
    <property type="term" value="P:protein O-linked glycosylation"/>
    <property type="evidence" value="ECO:0007669"/>
    <property type="project" value="InterPro"/>
</dbReference>
<proteinExistence type="predicted"/>
<name>A0A2G9QD05_AQUCT</name>
<gene>
    <name evidence="2" type="ORF">AB205_0195820</name>
</gene>
<keyword evidence="3" id="KW-1185">Reference proteome</keyword>
<reference evidence="3" key="1">
    <citation type="journal article" date="2017" name="Nat. Commun.">
        <title>The North American bullfrog draft genome provides insight into hormonal regulation of long noncoding RNA.</title>
        <authorList>
            <person name="Hammond S.A."/>
            <person name="Warren R.L."/>
            <person name="Vandervalk B.P."/>
            <person name="Kucuk E."/>
            <person name="Khan H."/>
            <person name="Gibb E.A."/>
            <person name="Pandoh P."/>
            <person name="Kirk H."/>
            <person name="Zhao Y."/>
            <person name="Jones M."/>
            <person name="Mungall A.J."/>
            <person name="Coope R."/>
            <person name="Pleasance S."/>
            <person name="Moore R.A."/>
            <person name="Holt R.A."/>
            <person name="Round J.M."/>
            <person name="Ohora S."/>
            <person name="Walle B.V."/>
            <person name="Veldhoen N."/>
            <person name="Helbing C.C."/>
            <person name="Birol I."/>
        </authorList>
    </citation>
    <scope>NUCLEOTIDE SEQUENCE [LARGE SCALE GENOMIC DNA]</scope>
</reference>
<protein>
    <submittedName>
        <fullName evidence="2">Uncharacterized protein</fullName>
    </submittedName>
</protein>
<accession>A0A2G9QD05</accession>
<evidence type="ECO:0000313" key="2">
    <source>
        <dbReference type="EMBL" id="PIO13509.1"/>
    </source>
</evidence>
<evidence type="ECO:0000313" key="3">
    <source>
        <dbReference type="Proteomes" id="UP000228934"/>
    </source>
</evidence>
<dbReference type="SUPFAM" id="SSF48452">
    <property type="entry name" value="TPR-like"/>
    <property type="match status" value="1"/>
</dbReference>
<dbReference type="PANTHER" id="PTHR44366">
    <property type="entry name" value="UDP-N-ACETYLGLUCOSAMINE--PEPTIDE N-ACETYLGLUCOSAMINYLTRANSFERASE 110 KDA SUBUNIT"/>
    <property type="match status" value="1"/>
</dbReference>
<dbReference type="PROSITE" id="PS50005">
    <property type="entry name" value="TPR"/>
    <property type="match status" value="1"/>
</dbReference>
<evidence type="ECO:0000256" key="1">
    <source>
        <dbReference type="PROSITE-ProRule" id="PRU00339"/>
    </source>
</evidence>
<dbReference type="EMBL" id="KZ033994">
    <property type="protein sequence ID" value="PIO13509.1"/>
    <property type="molecule type" value="Genomic_DNA"/>
</dbReference>
<dbReference type="GO" id="GO:0097363">
    <property type="term" value="F:protein O-acetylglucosaminyltransferase activity"/>
    <property type="evidence" value="ECO:0007669"/>
    <property type="project" value="TreeGrafter"/>
</dbReference>
<feature type="repeat" description="TPR" evidence="1">
    <location>
        <begin position="14"/>
        <end position="47"/>
    </location>
</feature>
<dbReference type="AlphaFoldDB" id="A0A2G9QD05"/>
<dbReference type="Pfam" id="PF00515">
    <property type="entry name" value="TPR_1"/>
    <property type="match status" value="1"/>
</dbReference>
<dbReference type="OrthoDB" id="9991317at2759"/>
<dbReference type="Proteomes" id="UP000228934">
    <property type="component" value="Unassembled WGS sequence"/>
</dbReference>